<organism evidence="3 4">
    <name type="scientific">Scylla paramamosain</name>
    <name type="common">Mud crab</name>
    <dbReference type="NCBI Taxonomy" id="85552"/>
    <lineage>
        <taxon>Eukaryota</taxon>
        <taxon>Metazoa</taxon>
        <taxon>Ecdysozoa</taxon>
        <taxon>Arthropoda</taxon>
        <taxon>Crustacea</taxon>
        <taxon>Multicrustacea</taxon>
        <taxon>Malacostraca</taxon>
        <taxon>Eumalacostraca</taxon>
        <taxon>Eucarida</taxon>
        <taxon>Decapoda</taxon>
        <taxon>Pleocyemata</taxon>
        <taxon>Brachyura</taxon>
        <taxon>Eubrachyura</taxon>
        <taxon>Portunoidea</taxon>
        <taxon>Portunidae</taxon>
        <taxon>Portuninae</taxon>
        <taxon>Scylla</taxon>
    </lineage>
</organism>
<accession>A0AAW0TVX6</accession>
<feature type="transmembrane region" description="Helical" evidence="2">
    <location>
        <begin position="26"/>
        <end position="52"/>
    </location>
</feature>
<dbReference type="EMBL" id="JARAKH010000025">
    <property type="protein sequence ID" value="KAK8390816.1"/>
    <property type="molecule type" value="Genomic_DNA"/>
</dbReference>
<keyword evidence="2" id="KW-0472">Membrane</keyword>
<evidence type="ECO:0000313" key="4">
    <source>
        <dbReference type="Proteomes" id="UP001487740"/>
    </source>
</evidence>
<keyword evidence="4" id="KW-1185">Reference proteome</keyword>
<protein>
    <submittedName>
        <fullName evidence="3">Uncharacterized protein</fullName>
    </submittedName>
</protein>
<gene>
    <name evidence="3" type="ORF">O3P69_010493</name>
</gene>
<proteinExistence type="predicted"/>
<evidence type="ECO:0000256" key="2">
    <source>
        <dbReference type="SAM" id="Phobius"/>
    </source>
</evidence>
<evidence type="ECO:0000313" key="3">
    <source>
        <dbReference type="EMBL" id="KAK8390816.1"/>
    </source>
</evidence>
<keyword evidence="2" id="KW-0812">Transmembrane</keyword>
<evidence type="ECO:0000256" key="1">
    <source>
        <dbReference type="SAM" id="MobiDB-lite"/>
    </source>
</evidence>
<feature type="region of interest" description="Disordered" evidence="1">
    <location>
        <begin position="123"/>
        <end position="172"/>
    </location>
</feature>
<keyword evidence="2" id="KW-1133">Transmembrane helix</keyword>
<name>A0AAW0TVX6_SCYPA</name>
<dbReference type="Proteomes" id="UP001487740">
    <property type="component" value="Unassembled WGS sequence"/>
</dbReference>
<dbReference type="AlphaFoldDB" id="A0AAW0TVX6"/>
<comment type="caution">
    <text evidence="3">The sequence shown here is derived from an EMBL/GenBank/DDBJ whole genome shotgun (WGS) entry which is preliminary data.</text>
</comment>
<sequence>MANFTGHPMGVEGTLTDFADLWGRKVVTVMIVFATLQGLVFLLLLASLIAFIRRHKIMRQQGYLALEGVVRRGGAGQGGVQCGAGVKIAAVDRGSAGDTWRVLCCLIAAATSGIPEPLSFAWRDPEAPDDPPLPPSSRHPYYPDQTQNSDATLPQWKPKMPRWLSAPPLGQHNRPSVWRRYPLPLPWAEMDQVDYIPEPEIEGNYTHFKQPQEDDVLDI</sequence>
<reference evidence="3 4" key="1">
    <citation type="submission" date="2023-03" db="EMBL/GenBank/DDBJ databases">
        <title>High-quality genome of Scylla paramamosain provides insights in environmental adaptation.</title>
        <authorList>
            <person name="Zhang L."/>
        </authorList>
    </citation>
    <scope>NUCLEOTIDE SEQUENCE [LARGE SCALE GENOMIC DNA]</scope>
    <source>
        <strain evidence="3">LZ_2023a</strain>
        <tissue evidence="3">Muscle</tissue>
    </source>
</reference>